<dbReference type="HOGENOM" id="CLU_1085418_0_0_6"/>
<protein>
    <submittedName>
        <fullName evidence="1">Uncharacterized protein</fullName>
    </submittedName>
</protein>
<organism evidence="1 2">
    <name type="scientific">Shewanella violacea (strain JCM 10179 / CIP 106290 / LMG 19151 / DSS12)</name>
    <dbReference type="NCBI Taxonomy" id="637905"/>
    <lineage>
        <taxon>Bacteria</taxon>
        <taxon>Pseudomonadati</taxon>
        <taxon>Pseudomonadota</taxon>
        <taxon>Gammaproteobacteria</taxon>
        <taxon>Alteromonadales</taxon>
        <taxon>Shewanellaceae</taxon>
        <taxon>Shewanella</taxon>
    </lineage>
</organism>
<dbReference type="KEGG" id="svo:SVI_3375"/>
<dbReference type="STRING" id="637905.SVI_3375"/>
<evidence type="ECO:0000313" key="1">
    <source>
        <dbReference type="EMBL" id="BAJ03346.1"/>
    </source>
</evidence>
<accession>D4ZBF1</accession>
<reference evidence="2" key="1">
    <citation type="journal article" date="2010" name="Mol. Biosyst.">
        <title>Complete genome sequence and comparative analysis of Shewanella violacea, a psychrophilic and piezophilic bacterium from deep sea floor sediments.</title>
        <authorList>
            <person name="Aono E."/>
            <person name="Baba T."/>
            <person name="Ara T."/>
            <person name="Nishi T."/>
            <person name="Nakamichi T."/>
            <person name="Inamoto E."/>
            <person name="Toyonaga H."/>
            <person name="Hasegawa M."/>
            <person name="Takai Y."/>
            <person name="Okumura Y."/>
            <person name="Baba M."/>
            <person name="Tomita M."/>
            <person name="Kato C."/>
            <person name="Oshima T."/>
            <person name="Nakasone K."/>
            <person name="Mori H."/>
        </authorList>
    </citation>
    <scope>NUCLEOTIDE SEQUENCE [LARGE SCALE GENOMIC DNA]</scope>
    <source>
        <strain evidence="2">JCM 10179 / CIP 106290 / LMG 19151 / DSS12</strain>
    </source>
</reference>
<dbReference type="EMBL" id="AP011177">
    <property type="protein sequence ID" value="BAJ03346.1"/>
    <property type="molecule type" value="Genomic_DNA"/>
</dbReference>
<dbReference type="RefSeq" id="WP_013052641.1">
    <property type="nucleotide sequence ID" value="NC_014012.1"/>
</dbReference>
<sequence length="256" mass="29168">MTNKTLFYIICVFFSMECMSSEIPEKTDVSSPWGKFDEFIHLLSTHRETIAEKITYPDVCDSIVDEFIQGEVKVIHPTVILPSNDDLIDYMNGNAACTDFKIKQIEYIDGSQIRSFEMQPPYYLYKFSLNQSAYVGIMPSGAHYPFNIKTPNIIDFEEITLPYVDLWDVNQCSYVGGKSAPTNRGDFGFGIVISPSRGLLAYEYELDYSHVSLGITAVLKNERENAYCVVSGIKTLNKESENVVNYRKFNWSLVPK</sequence>
<proteinExistence type="predicted"/>
<gene>
    <name evidence="1" type="ordered locus">SVI_3375</name>
</gene>
<keyword evidence="2" id="KW-1185">Reference proteome</keyword>
<evidence type="ECO:0000313" key="2">
    <source>
        <dbReference type="Proteomes" id="UP000002350"/>
    </source>
</evidence>
<dbReference type="AlphaFoldDB" id="D4ZBF1"/>
<dbReference type="Proteomes" id="UP000002350">
    <property type="component" value="Chromosome"/>
</dbReference>
<name>D4ZBF1_SHEVD</name>